<organism evidence="1 2">
    <name type="scientific">Ilyomonas limi</name>
    <dbReference type="NCBI Taxonomy" id="2575867"/>
    <lineage>
        <taxon>Bacteria</taxon>
        <taxon>Pseudomonadati</taxon>
        <taxon>Bacteroidota</taxon>
        <taxon>Chitinophagia</taxon>
        <taxon>Chitinophagales</taxon>
        <taxon>Chitinophagaceae</taxon>
        <taxon>Ilyomonas</taxon>
    </lineage>
</organism>
<sequence>METLKNYLGQIIQQQVSGESWQWLQEKVSNIGNAAQFNLAFAAIPRKVGKNSIKIDEEEIKTVQQLRSGLSIKNWTIDRLCRVWLLMHLDADNQEAYIRTIENLFITADMNEQVALYSALPVLAYPEHWQKRCAEGIRSNIGDVLKAIMCNNPYPAEQLPPAAWNQLVLKAFFTEKPINEIIGLDRRANEELAHILSDYAHERWAAHRTVNPLLWRCVGPFIDEKIFPDIERIAASENKEDQMAAVLVCRQSSYPPAKALLHEHSALQSSAKDSTLSWDAIAQKAGGVQ</sequence>
<dbReference type="AlphaFoldDB" id="A0A4U3L0M8"/>
<dbReference type="OrthoDB" id="325673at2"/>
<name>A0A4U3L0M8_9BACT</name>
<dbReference type="NCBIfam" id="NF035938">
    <property type="entry name" value="EboA_domain"/>
    <property type="match status" value="1"/>
</dbReference>
<reference evidence="1 2" key="1">
    <citation type="submission" date="2019-05" db="EMBL/GenBank/DDBJ databases">
        <title>Panacibacter sp. strain 17mud1-8 Genome sequencing and assembly.</title>
        <authorList>
            <person name="Chhetri G."/>
        </authorList>
    </citation>
    <scope>NUCLEOTIDE SEQUENCE [LARGE SCALE GENOMIC DNA]</scope>
    <source>
        <strain evidence="1 2">17mud1-8</strain>
    </source>
</reference>
<dbReference type="EMBL" id="SZQL01000007">
    <property type="protein sequence ID" value="TKK68488.1"/>
    <property type="molecule type" value="Genomic_DNA"/>
</dbReference>
<dbReference type="RefSeq" id="WP_137261676.1">
    <property type="nucleotide sequence ID" value="NZ_SZQL01000007.1"/>
</dbReference>
<accession>A0A4U3L0M8</accession>
<dbReference type="Proteomes" id="UP000305848">
    <property type="component" value="Unassembled WGS sequence"/>
</dbReference>
<proteinExistence type="predicted"/>
<comment type="caution">
    <text evidence="1">The sequence shown here is derived from an EMBL/GenBank/DDBJ whole genome shotgun (WGS) entry which is preliminary data.</text>
</comment>
<dbReference type="InterPro" id="IPR047715">
    <property type="entry name" value="EboA_dom"/>
</dbReference>
<protein>
    <submittedName>
        <fullName evidence="1">Uncharacterized protein</fullName>
    </submittedName>
</protein>
<keyword evidence="2" id="KW-1185">Reference proteome</keyword>
<gene>
    <name evidence="1" type="ORF">FC093_10185</name>
</gene>
<evidence type="ECO:0000313" key="1">
    <source>
        <dbReference type="EMBL" id="TKK68488.1"/>
    </source>
</evidence>
<evidence type="ECO:0000313" key="2">
    <source>
        <dbReference type="Proteomes" id="UP000305848"/>
    </source>
</evidence>